<evidence type="ECO:0000256" key="1">
    <source>
        <dbReference type="ARBA" id="ARBA00001946"/>
    </source>
</evidence>
<evidence type="ECO:0000313" key="8">
    <source>
        <dbReference type="Proteomes" id="UP001056291"/>
    </source>
</evidence>
<dbReference type="PANTHER" id="PTHR43200">
    <property type="entry name" value="PHOSPHATASE"/>
    <property type="match status" value="1"/>
</dbReference>
<dbReference type="InterPro" id="IPR000760">
    <property type="entry name" value="Inositol_monophosphatase-like"/>
</dbReference>
<evidence type="ECO:0000256" key="6">
    <source>
        <dbReference type="NCBIfam" id="TIGR02067"/>
    </source>
</evidence>
<dbReference type="InterPro" id="IPR011809">
    <property type="entry name" value="His_9_proposed"/>
</dbReference>
<gene>
    <name evidence="7" type="primary">hisN</name>
    <name evidence="7" type="ORF">NBZ79_08425</name>
</gene>
<evidence type="ECO:0000313" key="7">
    <source>
        <dbReference type="EMBL" id="USG63002.1"/>
    </source>
</evidence>
<dbReference type="Gene3D" id="3.30.540.10">
    <property type="entry name" value="Fructose-1,6-Bisphosphatase, subunit A, domain 1"/>
    <property type="match status" value="1"/>
</dbReference>
<keyword evidence="4 7" id="KW-0378">Hydrolase</keyword>
<evidence type="ECO:0000256" key="5">
    <source>
        <dbReference type="ARBA" id="ARBA00022842"/>
    </source>
</evidence>
<keyword evidence="3" id="KW-0479">Metal-binding</keyword>
<dbReference type="PANTHER" id="PTHR43200:SF6">
    <property type="entry name" value="3'(2'),5'-BISPHOSPHATE NUCLEOTIDASE"/>
    <property type="match status" value="1"/>
</dbReference>
<name>A0ABY4WAQ8_9PROT</name>
<dbReference type="SUPFAM" id="SSF56655">
    <property type="entry name" value="Carbohydrate phosphatase"/>
    <property type="match status" value="1"/>
</dbReference>
<dbReference type="InterPro" id="IPR051090">
    <property type="entry name" value="Inositol_monoP_superfamily"/>
</dbReference>
<dbReference type="EMBL" id="CP098747">
    <property type="protein sequence ID" value="USG63002.1"/>
    <property type="molecule type" value="Genomic_DNA"/>
</dbReference>
<comment type="cofactor">
    <cofactor evidence="1">
        <name>Mg(2+)</name>
        <dbReference type="ChEBI" id="CHEBI:18420"/>
    </cofactor>
</comment>
<comment type="similarity">
    <text evidence="2">Belongs to the inositol monophosphatase superfamily.</text>
</comment>
<dbReference type="GO" id="GO:0004401">
    <property type="term" value="F:histidinol-phosphatase activity"/>
    <property type="evidence" value="ECO:0007669"/>
    <property type="project" value="UniProtKB-EC"/>
</dbReference>
<organism evidence="7 8">
    <name type="scientific">Sneathiella marina</name>
    <dbReference type="NCBI Taxonomy" id="2950108"/>
    <lineage>
        <taxon>Bacteria</taxon>
        <taxon>Pseudomonadati</taxon>
        <taxon>Pseudomonadota</taxon>
        <taxon>Alphaproteobacteria</taxon>
        <taxon>Sneathiellales</taxon>
        <taxon>Sneathiellaceae</taxon>
        <taxon>Sneathiella</taxon>
    </lineage>
</organism>
<proteinExistence type="inferred from homology"/>
<evidence type="ECO:0000256" key="3">
    <source>
        <dbReference type="ARBA" id="ARBA00022723"/>
    </source>
</evidence>
<evidence type="ECO:0000256" key="2">
    <source>
        <dbReference type="ARBA" id="ARBA00009759"/>
    </source>
</evidence>
<protein>
    <recommendedName>
        <fullName evidence="6">Histidinol-phosphatase</fullName>
        <ecNumber evidence="6">3.1.3.15</ecNumber>
    </recommendedName>
</protein>
<evidence type="ECO:0000256" key="4">
    <source>
        <dbReference type="ARBA" id="ARBA00022801"/>
    </source>
</evidence>
<dbReference type="Proteomes" id="UP001056291">
    <property type="component" value="Chromosome"/>
</dbReference>
<dbReference type="Gene3D" id="3.40.190.80">
    <property type="match status" value="1"/>
</dbReference>
<sequence>MGTPNFLKMPITEDWSELVDFTGSLADAAAACTTTYFRHPIDIMTKEDKSPVTIADQETERLLREMISKKYPTHGILGEEHGSEGLDRDDLWVLDPIDGTKSFIAGLPVYGTLIAYLHLQQVRIGAISMPAMHEFWIGVQGQGCFFNGVKCSVSACENLHDAILMTTSPDYFTGMDKGRFGEISEKTRLQRYGGDCYIYGMLACGWADIVIEQGLQAYDYMALVPVIEEAGGIITDWSGNGLGLNSDGNVLAAATPALHQQALEILER</sequence>
<dbReference type="NCBIfam" id="TIGR02067">
    <property type="entry name" value="his_9_HisN"/>
    <property type="match status" value="1"/>
</dbReference>
<reference evidence="7" key="1">
    <citation type="submission" date="2022-06" db="EMBL/GenBank/DDBJ databases">
        <title>Sneathiella actinostolidae sp. nov., isolated from a sea anemonein the Western Pacific Ocean.</title>
        <authorList>
            <person name="Wei M.J."/>
        </authorList>
    </citation>
    <scope>NUCLEOTIDE SEQUENCE</scope>
    <source>
        <strain evidence="7">PHK-P5</strain>
    </source>
</reference>
<accession>A0ABY4WAQ8</accession>
<dbReference type="EC" id="3.1.3.15" evidence="6"/>
<keyword evidence="5" id="KW-0460">Magnesium</keyword>
<dbReference type="Pfam" id="PF00459">
    <property type="entry name" value="Inositol_P"/>
    <property type="match status" value="1"/>
</dbReference>
<keyword evidence="8" id="KW-1185">Reference proteome</keyword>
<dbReference type="PRINTS" id="PR00377">
    <property type="entry name" value="IMPHPHTASES"/>
</dbReference>
<dbReference type="CDD" id="cd01641">
    <property type="entry name" value="Bacterial_IMPase_like_1"/>
    <property type="match status" value="1"/>
</dbReference>